<reference evidence="5 6" key="1">
    <citation type="submission" date="2022-08" db="EMBL/GenBank/DDBJ databases">
        <title>Polyphasic taxonomy analysis of Qipengyuania sp.RS5-5.</title>
        <authorList>
            <person name="Xamxidin M."/>
            <person name="Wu M."/>
        </authorList>
    </citation>
    <scope>NUCLEOTIDE SEQUENCE [LARGE SCALE GENOMIC DNA]</scope>
    <source>
        <strain evidence="5 6">RS5-5</strain>
    </source>
</reference>
<dbReference type="EMBL" id="JANKHH010000005">
    <property type="protein sequence ID" value="MCR2834410.1"/>
    <property type="molecule type" value="Genomic_DNA"/>
</dbReference>
<keyword evidence="3" id="KW-1133">Transmembrane helix</keyword>
<feature type="transmembrane region" description="Helical" evidence="3">
    <location>
        <begin position="82"/>
        <end position="103"/>
    </location>
</feature>
<gene>
    <name evidence="5" type="ORF">NSO95_10675</name>
</gene>
<evidence type="ECO:0000313" key="5">
    <source>
        <dbReference type="EMBL" id="MCR2834410.1"/>
    </source>
</evidence>
<dbReference type="PANTHER" id="PTHR30576:SF0">
    <property type="entry name" value="UNDECAPRENYL-PHOSPHATE N-ACETYLGALACTOSAMINYL 1-PHOSPHATE TRANSFERASE-RELATED"/>
    <property type="match status" value="1"/>
</dbReference>
<dbReference type="RefSeq" id="WP_257596214.1">
    <property type="nucleotide sequence ID" value="NZ_JANKHH010000005.1"/>
</dbReference>
<accession>A0ABT1XRY9</accession>
<sequence>MLMQQAETRALQRNHPLSSQAVQLFCYLLLGIALPTGLWLLGRSELIDEPYVVSTLAIVTCASIAVWYILSRLRQYAKARLLSYVVPVDLLAFAAGAALIGVLRLPYSIGLFGSCLIATTIVSYVLTAITRLGNKSLYIVPGGRVSEMRPRPEHVSVASLDEFENLVDQGGISGSVIGDLHFDHPPEWERLFAKAALRGIPVYHYRQILELETGQVRIDRLSENVLGSLIPNLPYMAAKRAFDIVATLLFGPILLLAMATIAIVIRLDSKGPVLFIQDRMGFRGEVFRMVKFRTMRERTVSESVAALRNDAMTKDDDDRITRVGRFLRKVRLDELPQAWNILRGEMSWIGPRPEAISLSEWYETEIPFYSYRHIVRPGLTGWAQVNQGHVTGVDTATDKLRYDFYYVKNISLWLDVLIALKTLRVVAGGFGAR</sequence>
<feature type="transmembrane region" description="Helical" evidence="3">
    <location>
        <begin position="21"/>
        <end position="39"/>
    </location>
</feature>
<dbReference type="Pfam" id="PF02397">
    <property type="entry name" value="Bac_transf"/>
    <property type="match status" value="1"/>
</dbReference>
<dbReference type="PANTHER" id="PTHR30576">
    <property type="entry name" value="COLANIC BIOSYNTHESIS UDP-GLUCOSE LIPID CARRIER TRANSFERASE"/>
    <property type="match status" value="1"/>
</dbReference>
<feature type="transmembrane region" description="Helical" evidence="3">
    <location>
        <begin position="109"/>
        <end position="129"/>
    </location>
</feature>
<organism evidence="5 6">
    <name type="scientific">Parerythrobacter lacustris</name>
    <dbReference type="NCBI Taxonomy" id="2969984"/>
    <lineage>
        <taxon>Bacteria</taxon>
        <taxon>Pseudomonadati</taxon>
        <taxon>Pseudomonadota</taxon>
        <taxon>Alphaproteobacteria</taxon>
        <taxon>Sphingomonadales</taxon>
        <taxon>Erythrobacteraceae</taxon>
        <taxon>Parerythrobacter</taxon>
    </lineage>
</organism>
<keyword evidence="2" id="KW-0270">Exopolysaccharide synthesis</keyword>
<dbReference type="Proteomes" id="UP001206067">
    <property type="component" value="Unassembled WGS sequence"/>
</dbReference>
<name>A0ABT1XRY9_9SPHN</name>
<evidence type="ECO:0000256" key="2">
    <source>
        <dbReference type="ARBA" id="ARBA00023169"/>
    </source>
</evidence>
<evidence type="ECO:0000259" key="4">
    <source>
        <dbReference type="Pfam" id="PF02397"/>
    </source>
</evidence>
<evidence type="ECO:0000256" key="3">
    <source>
        <dbReference type="SAM" id="Phobius"/>
    </source>
</evidence>
<comment type="similarity">
    <text evidence="1">Belongs to the bacterial sugar transferase family.</text>
</comment>
<evidence type="ECO:0000256" key="1">
    <source>
        <dbReference type="ARBA" id="ARBA00006464"/>
    </source>
</evidence>
<keyword evidence="5" id="KW-0808">Transferase</keyword>
<dbReference type="GO" id="GO:0016740">
    <property type="term" value="F:transferase activity"/>
    <property type="evidence" value="ECO:0007669"/>
    <property type="project" value="UniProtKB-KW"/>
</dbReference>
<feature type="transmembrane region" description="Helical" evidence="3">
    <location>
        <begin position="244"/>
        <end position="265"/>
    </location>
</feature>
<keyword evidence="3" id="KW-0472">Membrane</keyword>
<feature type="domain" description="Bacterial sugar transferase" evidence="4">
    <location>
        <begin position="239"/>
        <end position="426"/>
    </location>
</feature>
<keyword evidence="6" id="KW-1185">Reference proteome</keyword>
<proteinExistence type="inferred from homology"/>
<keyword evidence="3" id="KW-0812">Transmembrane</keyword>
<comment type="caution">
    <text evidence="5">The sequence shown here is derived from an EMBL/GenBank/DDBJ whole genome shotgun (WGS) entry which is preliminary data.</text>
</comment>
<evidence type="ECO:0000313" key="6">
    <source>
        <dbReference type="Proteomes" id="UP001206067"/>
    </source>
</evidence>
<protein>
    <submittedName>
        <fullName evidence="5">Sugar transferase</fullName>
    </submittedName>
</protein>
<dbReference type="InterPro" id="IPR003362">
    <property type="entry name" value="Bact_transf"/>
</dbReference>
<feature type="transmembrane region" description="Helical" evidence="3">
    <location>
        <begin position="51"/>
        <end position="70"/>
    </location>
</feature>